<organism evidence="1 2">
    <name type="scientific">Arctium lappa</name>
    <name type="common">Greater burdock</name>
    <name type="synonym">Lappa major</name>
    <dbReference type="NCBI Taxonomy" id="4217"/>
    <lineage>
        <taxon>Eukaryota</taxon>
        <taxon>Viridiplantae</taxon>
        <taxon>Streptophyta</taxon>
        <taxon>Embryophyta</taxon>
        <taxon>Tracheophyta</taxon>
        <taxon>Spermatophyta</taxon>
        <taxon>Magnoliopsida</taxon>
        <taxon>eudicotyledons</taxon>
        <taxon>Gunneridae</taxon>
        <taxon>Pentapetalae</taxon>
        <taxon>asterids</taxon>
        <taxon>campanulids</taxon>
        <taxon>Asterales</taxon>
        <taxon>Asteraceae</taxon>
        <taxon>Carduoideae</taxon>
        <taxon>Cardueae</taxon>
        <taxon>Arctiinae</taxon>
        <taxon>Arctium</taxon>
    </lineage>
</organism>
<dbReference type="Proteomes" id="UP001055879">
    <property type="component" value="Linkage Group LG01"/>
</dbReference>
<proteinExistence type="predicted"/>
<dbReference type="EMBL" id="CM042047">
    <property type="protein sequence ID" value="KAI3772424.1"/>
    <property type="molecule type" value="Genomic_DNA"/>
</dbReference>
<comment type="caution">
    <text evidence="1">The sequence shown here is derived from an EMBL/GenBank/DDBJ whole genome shotgun (WGS) entry which is preliminary data.</text>
</comment>
<evidence type="ECO:0000313" key="1">
    <source>
        <dbReference type="EMBL" id="KAI3772424.1"/>
    </source>
</evidence>
<sequence>MDHDSAERRSISSDSREQSGRKSSFQKEEGRISASGRLSRNSSKATSGRRRRLPGEVPKLERQVSSAAKGLNGLRFLDRIMTGKEGDAWMAIDKRFERFSANGKLPREKFGICVGMGEGNEFSGELFDALARRKGIDTSEGITKEQVKEFWMELTKEDLNSRIQIFFDMCDKNGDGLLTEEDVKEVLIMSASANKLSTFKNHAGTYAALIMETLDPDQYGYIEMWQLETLLKGTCTSNMSSDDTSDLEKTMIPESYRNPLRKYCTKIFESALDNWKIAWILFLFWEINMALFLWKFHQYTFMPSYQVLGYCSCTAKAAGETLKFNMALILLPVCRRTITALRETFFGKLLPVDENINFHKIIALAIVIGTVIHTVAHMACNFVRLSTTPNNQFTTVFGNLFPTQPSYLDLVLSIPGFTGIIMDIMMAICFLFATSSFRRNVVKLPEPFSNLAGFTSFWYTHHLLVIVYFLLIVHGWFLVLTRGFVNKTTWWYLVLPMLCYLSERLITTDHTLKVDTIKAIIYTGNVLALYMTKPPGFKYKSGMYLFVHCPQISRFEWHPFTITSAPGDHYLSVHIRTLGDWTKALREEFAKACEPQMKNPVRGSLARMETSANMSIKEAQAIYPKIYIKGPYGAPAQHYKEYNVLLLIGLGIGATPFISILNDLLHHLKKTKSGDVSKNLDKRAYFYWVTREQGSFEWFKGVMDDIADHDHDNIIEMHNYLTSVYEQGDVRSALVSMVQSLQHAKDGVDVVSQSRIKTHFARPNWRKVFHTLGTTHEGCKIGVFYCGARALTRPLLNLCKEFSQQNTTRFDFHKENF</sequence>
<accession>A0ACB9FMB6</accession>
<gene>
    <name evidence="1" type="ORF">L6452_03610</name>
</gene>
<evidence type="ECO:0000313" key="2">
    <source>
        <dbReference type="Proteomes" id="UP001055879"/>
    </source>
</evidence>
<keyword evidence="2" id="KW-1185">Reference proteome</keyword>
<protein>
    <submittedName>
        <fullName evidence="1">Uncharacterized protein</fullName>
    </submittedName>
</protein>
<reference evidence="2" key="1">
    <citation type="journal article" date="2022" name="Mol. Ecol. Resour.">
        <title>The genomes of chicory, endive, great burdock and yacon provide insights into Asteraceae palaeo-polyploidization history and plant inulin production.</title>
        <authorList>
            <person name="Fan W."/>
            <person name="Wang S."/>
            <person name="Wang H."/>
            <person name="Wang A."/>
            <person name="Jiang F."/>
            <person name="Liu H."/>
            <person name="Zhao H."/>
            <person name="Xu D."/>
            <person name="Zhang Y."/>
        </authorList>
    </citation>
    <scope>NUCLEOTIDE SEQUENCE [LARGE SCALE GENOMIC DNA]</scope>
    <source>
        <strain evidence="2">cv. Niubang</strain>
    </source>
</reference>
<reference evidence="1 2" key="2">
    <citation type="journal article" date="2022" name="Mol. Ecol. Resour.">
        <title>The genomes of chicory, endive, great burdock and yacon provide insights into Asteraceae paleo-polyploidization history and plant inulin production.</title>
        <authorList>
            <person name="Fan W."/>
            <person name="Wang S."/>
            <person name="Wang H."/>
            <person name="Wang A."/>
            <person name="Jiang F."/>
            <person name="Liu H."/>
            <person name="Zhao H."/>
            <person name="Xu D."/>
            <person name="Zhang Y."/>
        </authorList>
    </citation>
    <scope>NUCLEOTIDE SEQUENCE [LARGE SCALE GENOMIC DNA]</scope>
    <source>
        <strain evidence="2">cv. Niubang</strain>
    </source>
</reference>
<name>A0ACB9FMB6_ARCLA</name>